<feature type="compositionally biased region" description="Low complexity" evidence="4">
    <location>
        <begin position="1041"/>
        <end position="1052"/>
    </location>
</feature>
<dbReference type="Gene3D" id="3.30.200.20">
    <property type="entry name" value="Phosphorylase Kinase, domain 1"/>
    <property type="match status" value="1"/>
</dbReference>
<dbReference type="SMART" id="SM00220">
    <property type="entry name" value="S_TKc"/>
    <property type="match status" value="1"/>
</dbReference>
<dbReference type="SUPFAM" id="SSF47769">
    <property type="entry name" value="SAM/Pointed domain"/>
    <property type="match status" value="1"/>
</dbReference>
<name>A0ABQ7JCS2_9APIC</name>
<keyword evidence="2" id="KW-0547">Nucleotide-binding</keyword>
<sequence>MGKCRASDVSEYESVDTARFSKEQGISELKAKQIGHVDVAHCGNKSNPSKFPYPYLNVLLLQQRPLDVLLLNAEKIPFEDLFRTSIKTLLKEDWHPKLHCKSTKISTPAQIFTHTKAKDLSSPAHFNTHPKAKACETALKEEHSRRCDIPASVWIKNTTIFLPNGDIYSGEQYLSWKHGSGVYLWKDGRAYAGFWYKNKRHGWGVFLLKNGWKYEGFWKGDKKHGFGCQSLPKGKCYIGQFQNDESHGRGVLFYPDGMLYTGLWKQGYIQQLELLFEGLNRHLFVGKGGGAQSNTENMQKRAYPSRYLKEIAVKNLATPSSCAMKERPLPFSQSFASIEFPSSFLSSEISFLSSLSAVSSFEQKPLPPSPVCVKPPLSLLENQNQQLTACFVPTANSEAKISFSPYEATLRDSSLPEETPYVRPSVWSDESTLPSPTILSLSSSTSMQVIDDLSLSAFTSSSDASTKVYVPSSLSFCREDETPSYEMAIILASLPSVSLSSHPSFSSVSNIPSSPISNDSLSEQTCKNPPLLSTLSPSTSSSLEIVVSLPFDESKHSRIHQRLRSNTADSLHSVNSIFLEEKPPPHGLEAFLQPHTFCIPYILPFLWKSLPRRIFQSESIAGSSCTPLQLADPSSPSTLTVIPSSSSLLPRQPLLLSFNSILPSSFANIFAALPPLPPSSFPALPPSTTRFPSPSSSFPALPPLPPSSFPALPPSITRFPPPPSSPPSSFPPLPSSTPVSPNTETSSSFKARKNSLAVNCLGWNQDEVCYFLYCIGFQKFAALFRYHRIEGDILPWITEASLQDMAIPLWEERRCLLLAIDLLLKERHFSVHCSSYSPVKLHTDPNLSLFEIPAEDLILEEAVGEGSYGTVYRASWMQKHLFAPPPTMETMHSSCFHLQEDGQREATETAFLQESSRVDTKRRSSEFKKSKTLSSRYTRWPLSHRFATTLSVFTSILPFPIHSWFSKTSKPSFPLAKEVCLTAQTPDKHSLPTDVLPSFAVYTPQATPSLERSLHPTACVPLLKPPCTLSGFFSSSKPSPTSLSPPKLFPSKPLSPPSSSPLSPPPPLQPSTMCVAVKVFRHSDNRALLRNFYSELSILTRLRHPNITLFLGIILSPQYCLVTEYIPNGSLFDLLHVELITLSFKQCLCIAMEICCGMMYLHHHGILHCDLKSSNILISEYGHVKICDFGLASLAEWPIEEDLPRHMGCIGSLHWMAPEVLRGEGMTKASDVYSFGVILWEMLIREIPRANIRSPNHLLVAVGYGAFTIIPPKGLHPLLFSILSRCLSIQPEKRCTFDWCLHQLSRLLDFTTVEEPLKLFMGQMDVLPEK</sequence>
<dbReference type="Gene3D" id="2.20.110.10">
    <property type="entry name" value="Histone H3 K4-specific methyltransferase SET7/9 N-terminal domain"/>
    <property type="match status" value="2"/>
</dbReference>
<dbReference type="Pfam" id="PF02493">
    <property type="entry name" value="MORN"/>
    <property type="match status" value="4"/>
</dbReference>
<dbReference type="InterPro" id="IPR001245">
    <property type="entry name" value="Ser-Thr/Tyr_kinase_cat_dom"/>
</dbReference>
<evidence type="ECO:0000256" key="2">
    <source>
        <dbReference type="ARBA" id="ARBA00022741"/>
    </source>
</evidence>
<evidence type="ECO:0000256" key="1">
    <source>
        <dbReference type="ARBA" id="ARBA00022737"/>
    </source>
</evidence>
<evidence type="ECO:0000259" key="6">
    <source>
        <dbReference type="PROSITE" id="PS50105"/>
    </source>
</evidence>
<accession>A0ABQ7JCS2</accession>
<feature type="region of interest" description="Disordered" evidence="4">
    <location>
        <begin position="1041"/>
        <end position="1067"/>
    </location>
</feature>
<dbReference type="SMART" id="SM00698">
    <property type="entry name" value="MORN"/>
    <property type="match status" value="4"/>
</dbReference>
<dbReference type="PROSITE" id="PS00108">
    <property type="entry name" value="PROTEIN_KINASE_ST"/>
    <property type="match status" value="1"/>
</dbReference>
<dbReference type="Gene3D" id="1.10.510.10">
    <property type="entry name" value="Transferase(Phosphotransferase) domain 1"/>
    <property type="match status" value="1"/>
</dbReference>
<feature type="compositionally biased region" description="Pro residues" evidence="4">
    <location>
        <begin position="715"/>
        <end position="735"/>
    </location>
</feature>
<dbReference type="PROSITE" id="PS50011">
    <property type="entry name" value="PROTEIN_KINASE_DOM"/>
    <property type="match status" value="1"/>
</dbReference>
<dbReference type="PROSITE" id="PS50105">
    <property type="entry name" value="SAM_DOMAIN"/>
    <property type="match status" value="1"/>
</dbReference>
<keyword evidence="1" id="KW-0677">Repeat</keyword>
<evidence type="ECO:0000313" key="7">
    <source>
        <dbReference type="EMBL" id="KAF8821822.1"/>
    </source>
</evidence>
<dbReference type="InterPro" id="IPR013761">
    <property type="entry name" value="SAM/pointed_sf"/>
</dbReference>
<proteinExistence type="predicted"/>
<dbReference type="PANTHER" id="PTHR44329">
    <property type="entry name" value="SERINE/THREONINE-PROTEIN KINASE TNNI3K-RELATED"/>
    <property type="match status" value="1"/>
</dbReference>
<evidence type="ECO:0000256" key="4">
    <source>
        <dbReference type="SAM" id="MobiDB-lite"/>
    </source>
</evidence>
<feature type="domain" description="SAM" evidence="6">
    <location>
        <begin position="763"/>
        <end position="826"/>
    </location>
</feature>
<gene>
    <name evidence="7" type="ORF">IE077_000179</name>
</gene>
<feature type="compositionally biased region" description="Pro residues" evidence="4">
    <location>
        <begin position="1053"/>
        <end position="1067"/>
    </location>
</feature>
<dbReference type="Gene3D" id="1.10.150.50">
    <property type="entry name" value="Transcription Factor, Ets-1"/>
    <property type="match status" value="1"/>
</dbReference>
<dbReference type="InterPro" id="IPR000719">
    <property type="entry name" value="Prot_kinase_dom"/>
</dbReference>
<keyword evidence="3" id="KW-0067">ATP-binding</keyword>
<protein>
    <submittedName>
        <fullName evidence="7">Tyrosine kinase-like (TKL) protein</fullName>
    </submittedName>
</protein>
<reference evidence="7 8" key="1">
    <citation type="journal article" date="2020" name="bioRxiv">
        <title>Metabolic contributions of an alphaproteobacterial endosymbiont in the apicomplexan Cardiosporidium cionae.</title>
        <authorList>
            <person name="Hunter E.S."/>
            <person name="Paight C.J."/>
            <person name="Lane C.E."/>
        </authorList>
    </citation>
    <scope>NUCLEOTIDE SEQUENCE [LARGE SCALE GENOMIC DNA]</scope>
    <source>
        <strain evidence="7">ESH_2018</strain>
    </source>
</reference>
<dbReference type="CDD" id="cd13999">
    <property type="entry name" value="STKc_MAP3K-like"/>
    <property type="match status" value="1"/>
</dbReference>
<dbReference type="Pfam" id="PF07714">
    <property type="entry name" value="PK_Tyr_Ser-Thr"/>
    <property type="match status" value="1"/>
</dbReference>
<dbReference type="PRINTS" id="PR00109">
    <property type="entry name" value="TYRKINASE"/>
</dbReference>
<dbReference type="PANTHER" id="PTHR44329:SF298">
    <property type="entry name" value="MIXED LINEAGE KINASE DOMAIN-LIKE PROTEIN"/>
    <property type="match status" value="1"/>
</dbReference>
<evidence type="ECO:0000256" key="3">
    <source>
        <dbReference type="ARBA" id="ARBA00022840"/>
    </source>
</evidence>
<dbReference type="InterPro" id="IPR001660">
    <property type="entry name" value="SAM"/>
</dbReference>
<dbReference type="InterPro" id="IPR008271">
    <property type="entry name" value="Ser/Thr_kinase_AS"/>
</dbReference>
<feature type="domain" description="Protein kinase" evidence="5">
    <location>
        <begin position="857"/>
        <end position="1308"/>
    </location>
</feature>
<dbReference type="SMART" id="SM00454">
    <property type="entry name" value="SAM"/>
    <property type="match status" value="1"/>
</dbReference>
<dbReference type="InterPro" id="IPR011009">
    <property type="entry name" value="Kinase-like_dom_sf"/>
</dbReference>
<dbReference type="InterPro" id="IPR051681">
    <property type="entry name" value="Ser/Thr_Kinases-Pseudokinases"/>
</dbReference>
<dbReference type="Proteomes" id="UP000823046">
    <property type="component" value="Unassembled WGS sequence"/>
</dbReference>
<dbReference type="SUPFAM" id="SSF56112">
    <property type="entry name" value="Protein kinase-like (PK-like)"/>
    <property type="match status" value="1"/>
</dbReference>
<comment type="caution">
    <text evidence="7">The sequence shown here is derived from an EMBL/GenBank/DDBJ whole genome shotgun (WGS) entry which is preliminary data.</text>
</comment>
<evidence type="ECO:0000313" key="8">
    <source>
        <dbReference type="Proteomes" id="UP000823046"/>
    </source>
</evidence>
<dbReference type="EMBL" id="JADAQX010000121">
    <property type="protein sequence ID" value="KAF8821822.1"/>
    <property type="molecule type" value="Genomic_DNA"/>
</dbReference>
<dbReference type="InterPro" id="IPR003409">
    <property type="entry name" value="MORN"/>
</dbReference>
<organism evidence="7 8">
    <name type="scientific">Cardiosporidium cionae</name>
    <dbReference type="NCBI Taxonomy" id="476202"/>
    <lineage>
        <taxon>Eukaryota</taxon>
        <taxon>Sar</taxon>
        <taxon>Alveolata</taxon>
        <taxon>Apicomplexa</taxon>
        <taxon>Aconoidasida</taxon>
        <taxon>Nephromycida</taxon>
        <taxon>Cardiosporidium</taxon>
    </lineage>
</organism>
<evidence type="ECO:0000259" key="5">
    <source>
        <dbReference type="PROSITE" id="PS50011"/>
    </source>
</evidence>
<keyword evidence="8" id="KW-1185">Reference proteome</keyword>
<dbReference type="Pfam" id="PF07647">
    <property type="entry name" value="SAM_2"/>
    <property type="match status" value="1"/>
</dbReference>
<dbReference type="SUPFAM" id="SSF82185">
    <property type="entry name" value="Histone H3 K4-specific methyltransferase SET7/9 N-terminal domain"/>
    <property type="match status" value="1"/>
</dbReference>
<feature type="region of interest" description="Disordered" evidence="4">
    <location>
        <begin position="715"/>
        <end position="747"/>
    </location>
</feature>